<proteinExistence type="predicted"/>
<evidence type="ECO:0000313" key="2">
    <source>
        <dbReference type="Proteomes" id="UP001153636"/>
    </source>
</evidence>
<keyword evidence="2" id="KW-1185">Reference proteome</keyword>
<protein>
    <submittedName>
        <fullName evidence="1">Uncharacterized protein</fullName>
    </submittedName>
</protein>
<reference evidence="1" key="1">
    <citation type="submission" date="2022-01" db="EMBL/GenBank/DDBJ databases">
        <authorList>
            <person name="King R."/>
        </authorList>
    </citation>
    <scope>NUCLEOTIDE SEQUENCE</scope>
</reference>
<name>A0A9P0GFH8_9CUCU</name>
<dbReference type="EMBL" id="OV651818">
    <property type="protein sequence ID" value="CAH1111633.1"/>
    <property type="molecule type" value="Genomic_DNA"/>
</dbReference>
<accession>A0A9P0GFH8</accession>
<dbReference type="InterPro" id="IPR011011">
    <property type="entry name" value="Znf_FYVE_PHD"/>
</dbReference>
<dbReference type="Proteomes" id="UP001153636">
    <property type="component" value="Chromosome 6"/>
</dbReference>
<dbReference type="AlphaFoldDB" id="A0A9P0GFH8"/>
<organism evidence="1 2">
    <name type="scientific">Psylliodes chrysocephalus</name>
    <dbReference type="NCBI Taxonomy" id="3402493"/>
    <lineage>
        <taxon>Eukaryota</taxon>
        <taxon>Metazoa</taxon>
        <taxon>Ecdysozoa</taxon>
        <taxon>Arthropoda</taxon>
        <taxon>Hexapoda</taxon>
        <taxon>Insecta</taxon>
        <taxon>Pterygota</taxon>
        <taxon>Neoptera</taxon>
        <taxon>Endopterygota</taxon>
        <taxon>Coleoptera</taxon>
        <taxon>Polyphaga</taxon>
        <taxon>Cucujiformia</taxon>
        <taxon>Chrysomeloidea</taxon>
        <taxon>Chrysomelidae</taxon>
        <taxon>Galerucinae</taxon>
        <taxon>Alticini</taxon>
        <taxon>Psylliodes</taxon>
    </lineage>
</organism>
<dbReference type="OrthoDB" id="6810418at2759"/>
<sequence length="226" mass="25575">MNSAINSNKENVARVEITSTILNKGVKVHFPQANSQSQFFKVEAPDVKIVLENCSPYNRCEIISTKLRSGINIHLPLIESKTLLTSTTNNKSVNDDFCSNHEDVDNENENICANTESEESLVPIDNITTKVKTIKRNLFFDDKPQTDKKIKLVSNILLRKSDKETFKNEKVTKGLCYNCVKNIKSSRCGIRCLTCLRTFHFICVKKIQYGLKSKTFKCKSCVSSDP</sequence>
<dbReference type="SUPFAM" id="SSF57903">
    <property type="entry name" value="FYVE/PHD zinc finger"/>
    <property type="match status" value="1"/>
</dbReference>
<evidence type="ECO:0000313" key="1">
    <source>
        <dbReference type="EMBL" id="CAH1111633.1"/>
    </source>
</evidence>
<gene>
    <name evidence="1" type="ORF">PSYICH_LOCUS11915</name>
</gene>